<dbReference type="AlphaFoldDB" id="A0AAV0JE40"/>
<evidence type="ECO:0000313" key="1">
    <source>
        <dbReference type="EMBL" id="CAI0407928.1"/>
    </source>
</evidence>
<name>A0AAV0JE40_9ROSI</name>
<evidence type="ECO:0000313" key="2">
    <source>
        <dbReference type="Proteomes" id="UP001154282"/>
    </source>
</evidence>
<reference evidence="1" key="1">
    <citation type="submission" date="2022-08" db="EMBL/GenBank/DDBJ databases">
        <authorList>
            <person name="Gutierrez-Valencia J."/>
        </authorList>
    </citation>
    <scope>NUCLEOTIDE SEQUENCE</scope>
</reference>
<dbReference type="Proteomes" id="UP001154282">
    <property type="component" value="Unassembled WGS sequence"/>
</dbReference>
<proteinExistence type="predicted"/>
<accession>A0AAV0JE40</accession>
<dbReference type="EMBL" id="CAMGYJ010000004">
    <property type="protein sequence ID" value="CAI0407928.1"/>
    <property type="molecule type" value="Genomic_DNA"/>
</dbReference>
<protein>
    <submittedName>
        <fullName evidence="1">Uncharacterized protein</fullName>
    </submittedName>
</protein>
<gene>
    <name evidence="1" type="ORF">LITE_LOCUS13753</name>
</gene>
<keyword evidence="2" id="KW-1185">Reference proteome</keyword>
<sequence>MHENNFEKIKAQHINHCMHAGKTPYFKLFDLCLFSRVLSFDPLAEDNNGRNGNAVGIAASRVHSFVLLAE</sequence>
<comment type="caution">
    <text evidence="1">The sequence shown here is derived from an EMBL/GenBank/DDBJ whole genome shotgun (WGS) entry which is preliminary data.</text>
</comment>
<organism evidence="1 2">
    <name type="scientific">Linum tenue</name>
    <dbReference type="NCBI Taxonomy" id="586396"/>
    <lineage>
        <taxon>Eukaryota</taxon>
        <taxon>Viridiplantae</taxon>
        <taxon>Streptophyta</taxon>
        <taxon>Embryophyta</taxon>
        <taxon>Tracheophyta</taxon>
        <taxon>Spermatophyta</taxon>
        <taxon>Magnoliopsida</taxon>
        <taxon>eudicotyledons</taxon>
        <taxon>Gunneridae</taxon>
        <taxon>Pentapetalae</taxon>
        <taxon>rosids</taxon>
        <taxon>fabids</taxon>
        <taxon>Malpighiales</taxon>
        <taxon>Linaceae</taxon>
        <taxon>Linum</taxon>
    </lineage>
</organism>
<feature type="non-terminal residue" evidence="1">
    <location>
        <position position="70"/>
    </location>
</feature>